<dbReference type="EMBL" id="JAWDGP010000016">
    <property type="protein sequence ID" value="KAK3804391.1"/>
    <property type="molecule type" value="Genomic_DNA"/>
</dbReference>
<protein>
    <submittedName>
        <fullName evidence="2">Uncharacterized protein</fullName>
    </submittedName>
</protein>
<organism evidence="2 3">
    <name type="scientific">Elysia crispata</name>
    <name type="common">lettuce slug</name>
    <dbReference type="NCBI Taxonomy" id="231223"/>
    <lineage>
        <taxon>Eukaryota</taxon>
        <taxon>Metazoa</taxon>
        <taxon>Spiralia</taxon>
        <taxon>Lophotrochozoa</taxon>
        <taxon>Mollusca</taxon>
        <taxon>Gastropoda</taxon>
        <taxon>Heterobranchia</taxon>
        <taxon>Euthyneura</taxon>
        <taxon>Panpulmonata</taxon>
        <taxon>Sacoglossa</taxon>
        <taxon>Placobranchoidea</taxon>
        <taxon>Plakobranchidae</taxon>
        <taxon>Elysia</taxon>
    </lineage>
</organism>
<proteinExistence type="predicted"/>
<evidence type="ECO:0000256" key="1">
    <source>
        <dbReference type="SAM" id="MobiDB-lite"/>
    </source>
</evidence>
<sequence>MSRVPTTRSINSKPRVQAYCTTSPPASRRTLSLWVPCWLNNQAHHWSRGGYLGTPQRGDFVLLASELFADHQDKMQVSPPSPSHVSTFPRRGFDRVYVFAFLFFPLVCTDDKRTLTSCVSEGIFLMYALYGMFGDLQFHIEFNDVTFRDMIHLEFQRSNTQRVHGQQLRLHSLPVTGYKLLIPWVARKTLVGDMRQKLGNFPPTQLDRVGPPPGPTAKSSSTLNMCERTYLDLILSHSPKSSHALYHLCLPPEPGPSHCKLLYSATLWSDKLINSISSEPRTGSAQILKASVPRLDMF</sequence>
<name>A0AAE1EEB7_9GAST</name>
<accession>A0AAE1EEB7</accession>
<reference evidence="2" key="1">
    <citation type="journal article" date="2023" name="G3 (Bethesda)">
        <title>A reference genome for the long-term kleptoplast-retaining sea slug Elysia crispata morphotype clarki.</title>
        <authorList>
            <person name="Eastman K.E."/>
            <person name="Pendleton A.L."/>
            <person name="Shaikh M.A."/>
            <person name="Suttiyut T."/>
            <person name="Ogas R."/>
            <person name="Tomko P."/>
            <person name="Gavelis G."/>
            <person name="Widhalm J.R."/>
            <person name="Wisecaver J.H."/>
        </authorList>
    </citation>
    <scope>NUCLEOTIDE SEQUENCE</scope>
    <source>
        <strain evidence="2">ECLA1</strain>
    </source>
</reference>
<comment type="caution">
    <text evidence="2">The sequence shown here is derived from an EMBL/GenBank/DDBJ whole genome shotgun (WGS) entry which is preliminary data.</text>
</comment>
<gene>
    <name evidence="2" type="ORF">RRG08_059361</name>
</gene>
<keyword evidence="3" id="KW-1185">Reference proteome</keyword>
<feature type="region of interest" description="Disordered" evidence="1">
    <location>
        <begin position="201"/>
        <end position="221"/>
    </location>
</feature>
<dbReference type="AlphaFoldDB" id="A0AAE1EEB7"/>
<evidence type="ECO:0000313" key="2">
    <source>
        <dbReference type="EMBL" id="KAK3804391.1"/>
    </source>
</evidence>
<dbReference type="Proteomes" id="UP001283361">
    <property type="component" value="Unassembled WGS sequence"/>
</dbReference>
<evidence type="ECO:0000313" key="3">
    <source>
        <dbReference type="Proteomes" id="UP001283361"/>
    </source>
</evidence>